<gene>
    <name evidence="1" type="ORF">I6H06_22480</name>
</gene>
<organism evidence="1 2">
    <name type="scientific">Burkholderia glumae</name>
    <name type="common">Pseudomonas glumae</name>
    <dbReference type="NCBI Taxonomy" id="337"/>
    <lineage>
        <taxon>Bacteria</taxon>
        <taxon>Pseudomonadati</taxon>
        <taxon>Pseudomonadota</taxon>
        <taxon>Betaproteobacteria</taxon>
        <taxon>Burkholderiales</taxon>
        <taxon>Burkholderiaceae</taxon>
        <taxon>Burkholderia</taxon>
    </lineage>
</organism>
<dbReference type="AlphaFoldDB" id="A0AAP9Y137"/>
<name>A0AAP9Y137_BURGL</name>
<evidence type="ECO:0000313" key="2">
    <source>
        <dbReference type="Proteomes" id="UP000594892"/>
    </source>
</evidence>
<proteinExistence type="predicted"/>
<protein>
    <submittedName>
        <fullName evidence="1">Uncharacterized protein</fullName>
    </submittedName>
</protein>
<accession>A0AAP9Y137</accession>
<reference evidence="1 2" key="1">
    <citation type="submission" date="2020-12" db="EMBL/GenBank/DDBJ databases">
        <title>FDA dAtabase for Regulatory Grade micrObial Sequences (FDA-ARGOS): Supporting development and validation of Infectious Disease Dx tests.</title>
        <authorList>
            <person name="Minogue T."/>
            <person name="Wolcott M."/>
            <person name="Wasieloski L."/>
            <person name="Aguilar W."/>
            <person name="Moore D."/>
            <person name="Jaissle J."/>
            <person name="Tallon L."/>
            <person name="Sadzewicz L."/>
            <person name="Zhao X."/>
            <person name="Boylan J."/>
            <person name="Ott S."/>
            <person name="Bowen H."/>
            <person name="Vavikolanu K."/>
            <person name="Mehta A."/>
            <person name="Aluvathingal J."/>
            <person name="Nadendla S."/>
            <person name="Yan Y."/>
            <person name="Sichtig H."/>
        </authorList>
    </citation>
    <scope>NUCLEOTIDE SEQUENCE [LARGE SCALE GENOMIC DNA]</scope>
    <source>
        <strain evidence="1 2">FDAARGOS_949</strain>
    </source>
</reference>
<dbReference type="RefSeq" id="WP_034196661.1">
    <property type="nucleotide sequence ID" value="NZ_CP065601.1"/>
</dbReference>
<dbReference type="EMBL" id="CP065601">
    <property type="protein sequence ID" value="QPQ91879.1"/>
    <property type="molecule type" value="Genomic_DNA"/>
</dbReference>
<evidence type="ECO:0000313" key="1">
    <source>
        <dbReference type="EMBL" id="QPQ91879.1"/>
    </source>
</evidence>
<dbReference type="GeneID" id="45699058"/>
<dbReference type="Proteomes" id="UP000594892">
    <property type="component" value="Chromosome 2"/>
</dbReference>
<sequence length="78" mass="9583">MARAVFRLCHQPGRRFRNGRSQPHRLQRRYAWFFWRDIDWFEYVEDALHCIAGECRQRRERSKPDLIATFDANGQERT</sequence>